<reference evidence="4 5" key="1">
    <citation type="submission" date="2019-07" db="EMBL/GenBank/DDBJ databases">
        <title>Genomic Encyclopedia of Archaeal and Bacterial Type Strains, Phase II (KMG-II): from individual species to whole genera.</title>
        <authorList>
            <person name="Goeker M."/>
        </authorList>
    </citation>
    <scope>NUCLEOTIDE SEQUENCE [LARGE SCALE GENOMIC DNA]</scope>
    <source>
        <strain evidence="4 5">ATCC BAA-1139</strain>
    </source>
</reference>
<proteinExistence type="inferred from homology"/>
<evidence type="ECO:0000313" key="5">
    <source>
        <dbReference type="Proteomes" id="UP000319449"/>
    </source>
</evidence>
<name>A0A562VK35_9BACT</name>
<dbReference type="CDD" id="cd06558">
    <property type="entry name" value="crotonase-like"/>
    <property type="match status" value="1"/>
</dbReference>
<dbReference type="Gene3D" id="1.10.12.10">
    <property type="entry name" value="Lyase 2-enoyl-coa Hydratase, Chain A, domain 2"/>
    <property type="match status" value="1"/>
</dbReference>
<dbReference type="FunFam" id="1.10.12.10:FF:000001">
    <property type="entry name" value="Probable enoyl-CoA hydratase, mitochondrial"/>
    <property type="match status" value="1"/>
</dbReference>
<dbReference type="Gene3D" id="3.90.226.10">
    <property type="entry name" value="2-enoyl-CoA Hydratase, Chain A, domain 1"/>
    <property type="match status" value="1"/>
</dbReference>
<comment type="caution">
    <text evidence="4">The sequence shown here is derived from an EMBL/GenBank/DDBJ whole genome shotgun (WGS) entry which is preliminary data.</text>
</comment>
<dbReference type="FunFam" id="3.90.226.10:FF:000009">
    <property type="entry name" value="Carnitinyl-CoA dehydratase"/>
    <property type="match status" value="1"/>
</dbReference>
<gene>
    <name evidence="4" type="ORF">JN12_02566</name>
</gene>
<accession>A0A562VK35</accession>
<organism evidence="4 5">
    <name type="scientific">Geobacter argillaceus</name>
    <dbReference type="NCBI Taxonomy" id="345631"/>
    <lineage>
        <taxon>Bacteria</taxon>
        <taxon>Pseudomonadati</taxon>
        <taxon>Thermodesulfobacteriota</taxon>
        <taxon>Desulfuromonadia</taxon>
        <taxon>Geobacterales</taxon>
        <taxon>Geobacteraceae</taxon>
        <taxon>Geobacter</taxon>
    </lineage>
</organism>
<dbReference type="InterPro" id="IPR001753">
    <property type="entry name" value="Enoyl-CoA_hydra/iso"/>
</dbReference>
<dbReference type="AlphaFoldDB" id="A0A562VK35"/>
<dbReference type="GO" id="GO:0016836">
    <property type="term" value="F:hydro-lyase activity"/>
    <property type="evidence" value="ECO:0007669"/>
    <property type="project" value="UniProtKB-ARBA"/>
</dbReference>
<dbReference type="Pfam" id="PF00378">
    <property type="entry name" value="ECH_1"/>
    <property type="match status" value="1"/>
</dbReference>
<keyword evidence="5" id="KW-1185">Reference proteome</keyword>
<dbReference type="InterPro" id="IPR014748">
    <property type="entry name" value="Enoyl-CoA_hydra_C"/>
</dbReference>
<sequence length="260" mass="27347">MEYTNLLIEKSAGVATLTINRPKALNSLNSSVLDELLDAFTALGQDGDVKAIVLTGSGEKAFVAGADIAEMAEMTVQQAKEFSRKGQRLVNLIGQLSKPVIAAVNGFALGGGLEMALACDFAYASENAKVGLPEVTLGILPGFGGTQKLGRLIGRSRANELIFTGKMLNAAEAREWGIVNAVFPLPELLDKALETAGKIAGNGQLGVAHAKDAVRSGLDMCEADGMNYESLHFGALFASADQKEGMRAFLDKRKPAFTGN</sequence>
<dbReference type="Proteomes" id="UP000319449">
    <property type="component" value="Unassembled WGS sequence"/>
</dbReference>
<evidence type="ECO:0000256" key="3">
    <source>
        <dbReference type="RuleBase" id="RU003707"/>
    </source>
</evidence>
<dbReference type="PANTHER" id="PTHR11941">
    <property type="entry name" value="ENOYL-COA HYDRATASE-RELATED"/>
    <property type="match status" value="1"/>
</dbReference>
<evidence type="ECO:0000256" key="1">
    <source>
        <dbReference type="ARBA" id="ARBA00005254"/>
    </source>
</evidence>
<dbReference type="InterPro" id="IPR029045">
    <property type="entry name" value="ClpP/crotonase-like_dom_sf"/>
</dbReference>
<dbReference type="OrthoDB" id="5365311at2"/>
<dbReference type="EMBL" id="VLLN01000016">
    <property type="protein sequence ID" value="TWJ18346.1"/>
    <property type="molecule type" value="Genomic_DNA"/>
</dbReference>
<dbReference type="PANTHER" id="PTHR11941:SF54">
    <property type="entry name" value="ENOYL-COA HYDRATASE, MITOCHONDRIAL"/>
    <property type="match status" value="1"/>
</dbReference>
<evidence type="ECO:0000256" key="2">
    <source>
        <dbReference type="ARBA" id="ARBA00023239"/>
    </source>
</evidence>
<evidence type="ECO:0000313" key="4">
    <source>
        <dbReference type="EMBL" id="TWJ18346.1"/>
    </source>
</evidence>
<protein>
    <submittedName>
        <fullName evidence="4">Short chain enoyl-CoA hydratase</fullName>
    </submittedName>
</protein>
<dbReference type="SUPFAM" id="SSF52096">
    <property type="entry name" value="ClpP/crotonase"/>
    <property type="match status" value="1"/>
</dbReference>
<comment type="similarity">
    <text evidence="1 3">Belongs to the enoyl-CoA hydratase/isomerase family.</text>
</comment>
<dbReference type="GO" id="GO:0006635">
    <property type="term" value="P:fatty acid beta-oxidation"/>
    <property type="evidence" value="ECO:0007669"/>
    <property type="project" value="TreeGrafter"/>
</dbReference>
<dbReference type="PROSITE" id="PS00166">
    <property type="entry name" value="ENOYL_COA_HYDRATASE"/>
    <property type="match status" value="1"/>
</dbReference>
<dbReference type="InterPro" id="IPR018376">
    <property type="entry name" value="Enoyl-CoA_hyd/isom_CS"/>
</dbReference>
<dbReference type="RefSeq" id="WP_145023352.1">
    <property type="nucleotide sequence ID" value="NZ_VLLN01000016.1"/>
</dbReference>
<keyword evidence="2" id="KW-0456">Lyase</keyword>